<comment type="caution">
    <text evidence="8">The sequence shown here is derived from an EMBL/GenBank/DDBJ whole genome shotgun (WGS) entry which is preliminary data.</text>
</comment>
<keyword evidence="4" id="KW-1133">Transmembrane helix</keyword>
<dbReference type="Pfam" id="PF10442">
    <property type="entry name" value="FIST_C"/>
    <property type="match status" value="1"/>
</dbReference>
<dbReference type="InterPro" id="IPR013702">
    <property type="entry name" value="FIST_domain_N"/>
</dbReference>
<dbReference type="PANTHER" id="PTHR14939">
    <property type="entry name" value="F-BOX ONLY PROTEIN 22"/>
    <property type="match status" value="1"/>
</dbReference>
<evidence type="ECO:0000256" key="2">
    <source>
        <dbReference type="ARBA" id="ARBA00022475"/>
    </source>
</evidence>
<keyword evidence="5" id="KW-0472">Membrane</keyword>
<dbReference type="Pfam" id="PF08495">
    <property type="entry name" value="FIST"/>
    <property type="match status" value="1"/>
</dbReference>
<dbReference type="InterPro" id="IPR019494">
    <property type="entry name" value="FIST_C"/>
</dbReference>
<feature type="domain" description="FIST" evidence="6">
    <location>
        <begin position="36"/>
        <end position="227"/>
    </location>
</feature>
<dbReference type="SMART" id="SM00897">
    <property type="entry name" value="FIST"/>
    <property type="match status" value="1"/>
</dbReference>
<dbReference type="Proteomes" id="UP001589870">
    <property type="component" value="Unassembled WGS sequence"/>
</dbReference>
<gene>
    <name evidence="8" type="ORF">ACFHYQ_06700</name>
</gene>
<dbReference type="SMART" id="SM01204">
    <property type="entry name" value="FIST_C"/>
    <property type="match status" value="1"/>
</dbReference>
<dbReference type="RefSeq" id="WP_394300200.1">
    <property type="nucleotide sequence ID" value="NZ_JBHMQT010000009.1"/>
</dbReference>
<dbReference type="PANTHER" id="PTHR14939:SF5">
    <property type="entry name" value="F-BOX ONLY PROTEIN 22"/>
    <property type="match status" value="1"/>
</dbReference>
<dbReference type="InterPro" id="IPR016741">
    <property type="entry name" value="UCP018953"/>
</dbReference>
<evidence type="ECO:0000313" key="9">
    <source>
        <dbReference type="Proteomes" id="UP001589870"/>
    </source>
</evidence>
<organism evidence="8 9">
    <name type="scientific">Sphaerimonospora cavernae</name>
    <dbReference type="NCBI Taxonomy" id="1740611"/>
    <lineage>
        <taxon>Bacteria</taxon>
        <taxon>Bacillati</taxon>
        <taxon>Actinomycetota</taxon>
        <taxon>Actinomycetes</taxon>
        <taxon>Streptosporangiales</taxon>
        <taxon>Streptosporangiaceae</taxon>
        <taxon>Sphaerimonospora</taxon>
    </lineage>
</organism>
<keyword evidence="2" id="KW-1003">Cell membrane</keyword>
<evidence type="ECO:0000256" key="4">
    <source>
        <dbReference type="ARBA" id="ARBA00022989"/>
    </source>
</evidence>
<comment type="subcellular location">
    <subcellularLocation>
        <location evidence="1">Cell membrane</location>
        <topology evidence="1">Multi-pass membrane protein</topology>
    </subcellularLocation>
</comment>
<keyword evidence="3" id="KW-0812">Transmembrane</keyword>
<protein>
    <submittedName>
        <fullName evidence="8">FIST N-terminal domain-containing protein</fullName>
    </submittedName>
</protein>
<accession>A0ABV6U0I9</accession>
<keyword evidence="9" id="KW-1185">Reference proteome</keyword>
<reference evidence="8 9" key="1">
    <citation type="submission" date="2024-09" db="EMBL/GenBank/DDBJ databases">
        <authorList>
            <person name="Sun Q."/>
            <person name="Mori K."/>
        </authorList>
    </citation>
    <scope>NUCLEOTIDE SEQUENCE [LARGE SCALE GENOMIC DNA]</scope>
    <source>
        <strain evidence="8 9">TBRC 1851</strain>
    </source>
</reference>
<evidence type="ECO:0000256" key="3">
    <source>
        <dbReference type="ARBA" id="ARBA00022692"/>
    </source>
</evidence>
<evidence type="ECO:0000259" key="6">
    <source>
        <dbReference type="SMART" id="SM00897"/>
    </source>
</evidence>
<dbReference type="EMBL" id="JBHMQT010000009">
    <property type="protein sequence ID" value="MFC0861979.1"/>
    <property type="molecule type" value="Genomic_DNA"/>
</dbReference>
<proteinExistence type="predicted"/>
<evidence type="ECO:0000313" key="8">
    <source>
        <dbReference type="EMBL" id="MFC0861979.1"/>
    </source>
</evidence>
<name>A0ABV6U0I9_9ACTN</name>
<dbReference type="PIRSF" id="PIRSF018953">
    <property type="entry name" value="UCP018953"/>
    <property type="match status" value="1"/>
</dbReference>
<feature type="domain" description="FIST C-domain" evidence="7">
    <location>
        <begin position="228"/>
        <end position="371"/>
    </location>
</feature>
<evidence type="ECO:0000256" key="1">
    <source>
        <dbReference type="ARBA" id="ARBA00004651"/>
    </source>
</evidence>
<evidence type="ECO:0000256" key="5">
    <source>
        <dbReference type="ARBA" id="ARBA00023136"/>
    </source>
</evidence>
<sequence>MAVITSRFADGLAVGANLVETAEAAVRRALAGLSGPPDLVCFFICGEDPDEVTRAGLRAMAMAPEARVIGCSATGVIGDAQGVELQPSVSAWAASFGGGGVATFALDTLRTADRFVVVGLPERGPGDRAAILLADPYTFPADAFIEHSGDVLGDLPIVGGLANGLGGRGSVRLFVDGEVHTEGAIGVVLSGPVNVGAVVSQGCRPIGPSMVVTRAEENLLLELAGQPALGRLEDIVSALDEEDRELVASGLQIGVVMDEYAERHERGDFLIRGVIGIDPEREAVAVGDVLDIGRTVRFQVRDAETADEDLYSLLDAHVQRAGRIDGALLFSCNGRGSAMFGSADHDALAVRDMLGPIGVAGFFAAGEMGPVSGHNHVHGFTASLLVFSAGPAPGQMLR</sequence>
<evidence type="ECO:0000259" key="7">
    <source>
        <dbReference type="SMART" id="SM01204"/>
    </source>
</evidence>